<dbReference type="GO" id="GO:0019310">
    <property type="term" value="P:inositol catabolic process"/>
    <property type="evidence" value="ECO:0007669"/>
    <property type="project" value="InterPro"/>
</dbReference>
<comment type="cofactor">
    <cofactor evidence="14">
        <name>Fe cation</name>
        <dbReference type="ChEBI" id="CHEBI:24875"/>
    </cofactor>
    <text evidence="14">Binds 2 iron ions per subunit.</text>
</comment>
<comment type="subcellular location">
    <subcellularLocation>
        <location evidence="1">Cytoplasm</location>
    </subcellularLocation>
</comment>
<dbReference type="GO" id="GO:0019853">
    <property type="term" value="P:L-ascorbic acid biosynthetic process"/>
    <property type="evidence" value="ECO:0007669"/>
    <property type="project" value="UniProtKB-KW"/>
</dbReference>
<evidence type="ECO:0000256" key="12">
    <source>
        <dbReference type="ARBA" id="ARBA00023004"/>
    </source>
</evidence>
<dbReference type="PANTHER" id="PTHR14493">
    <property type="entry name" value="UNKEMPT FAMILY MEMBER"/>
    <property type="match status" value="1"/>
</dbReference>
<dbReference type="OrthoDB" id="410307at2759"/>
<proteinExistence type="inferred from homology"/>
<evidence type="ECO:0000256" key="7">
    <source>
        <dbReference type="ARBA" id="ARBA00022723"/>
    </source>
</evidence>
<dbReference type="SMART" id="SM00356">
    <property type="entry name" value="ZnF_C3H1"/>
    <property type="match status" value="2"/>
</dbReference>
<keyword evidence="5" id="KW-0963">Cytoplasm</keyword>
<feature type="region of interest" description="Disordered" evidence="16">
    <location>
        <begin position="340"/>
        <end position="377"/>
    </location>
</feature>
<feature type="region of interest" description="Disordered" evidence="16">
    <location>
        <begin position="411"/>
        <end position="449"/>
    </location>
</feature>
<keyword evidence="19" id="KW-1185">Reference proteome</keyword>
<dbReference type="Proteomes" id="UP001055439">
    <property type="component" value="Chromosome 4"/>
</dbReference>
<keyword evidence="13" id="KW-0238">DNA-binding</keyword>
<evidence type="ECO:0000256" key="3">
    <source>
        <dbReference type="ARBA" id="ARBA00005286"/>
    </source>
</evidence>
<dbReference type="Pfam" id="PF05153">
    <property type="entry name" value="MIOX"/>
    <property type="match status" value="1"/>
</dbReference>
<evidence type="ECO:0000256" key="11">
    <source>
        <dbReference type="ARBA" id="ARBA00023002"/>
    </source>
</evidence>
<dbReference type="FunFam" id="3.30.1370.210:FF:000009">
    <property type="entry name" value="Zinc finger CCCH domain-containing protein 66"/>
    <property type="match status" value="1"/>
</dbReference>
<dbReference type="PROSITE" id="PS50103">
    <property type="entry name" value="ZF_C3H1"/>
    <property type="match status" value="1"/>
</dbReference>
<dbReference type="GO" id="GO:0005737">
    <property type="term" value="C:cytoplasm"/>
    <property type="evidence" value="ECO:0007669"/>
    <property type="project" value="UniProtKB-SubCell"/>
</dbReference>
<keyword evidence="9 15" id="KW-0863">Zinc-finger</keyword>
<dbReference type="GO" id="GO:0050113">
    <property type="term" value="F:inositol oxygenase activity"/>
    <property type="evidence" value="ECO:0007669"/>
    <property type="project" value="UniProtKB-EC"/>
</dbReference>
<dbReference type="EC" id="1.13.99.1" evidence="4"/>
<feature type="zinc finger region" description="C3H1-type" evidence="15">
    <location>
        <begin position="272"/>
        <end position="299"/>
    </location>
</feature>
<keyword evidence="6" id="KW-0060">Ascorbate biosynthesis</keyword>
<dbReference type="GO" id="GO:0008270">
    <property type="term" value="F:zinc ion binding"/>
    <property type="evidence" value="ECO:0007669"/>
    <property type="project" value="UniProtKB-KW"/>
</dbReference>
<evidence type="ECO:0000256" key="10">
    <source>
        <dbReference type="ARBA" id="ARBA00022833"/>
    </source>
</evidence>
<sequence length="449" mass="49860">MQGNETKLPPVSFFIVLFHSFYALHRSGAYTYLMNQHDKEMLEWLLVFNKYDLYSKSKVKINLEEVKPYYLSLSDKVKWMTSDVAHHCSLQRDRPMTDSIISSGAVLSGKAEMVNCSITMNKATSGFTTVASKGCSRVKHRKKRRRRLPVVPGERTHCDPTVHVPPWHLSEYPTAVMQQYSAFPVSGVAGLSCDLPPHLLGEAALAALQRFLPCNNDPSSAAAAEAYSCDEFRMYEFKVRRCPRGRSHDWTECPYAHQGEKARRRDPRRFHYSGTPCPDFRRGGGCRRGDACELAHGVFETWLHPARYRTQPCKDGAACGRRVCFFAHSPMQLRVVLPPSPTSPGKDGARMALSPTSTLAPAPMSPPSDGSSPPVSPVGVDEVVKAMRKLQLGKVSSAPPFGTRRGMGFLSAFGSAPVTPGPREDEAAKMREEEEAVPDLDWVSELVKD</sequence>
<dbReference type="EMBL" id="CP097506">
    <property type="protein sequence ID" value="URD95476.1"/>
    <property type="molecule type" value="Genomic_DNA"/>
</dbReference>
<dbReference type="GO" id="GO:0005506">
    <property type="term" value="F:iron ion binding"/>
    <property type="evidence" value="ECO:0007669"/>
    <property type="project" value="InterPro"/>
</dbReference>
<accession>A0A9E7JX25</accession>
<comment type="pathway">
    <text evidence="2">Polyol metabolism; myo-inositol degradation into D-glucuronate; D-glucuronate from myo-inositol: step 1/1.</text>
</comment>
<keyword evidence="10 15" id="KW-0862">Zinc</keyword>
<evidence type="ECO:0000256" key="4">
    <source>
        <dbReference type="ARBA" id="ARBA00011919"/>
    </source>
</evidence>
<dbReference type="AlphaFoldDB" id="A0A9E7JX25"/>
<feature type="binding site" evidence="14">
    <location>
        <position position="52"/>
    </location>
    <ligand>
        <name>Fe cation</name>
        <dbReference type="ChEBI" id="CHEBI:24875"/>
        <label>1</label>
    </ligand>
</feature>
<evidence type="ECO:0000256" key="16">
    <source>
        <dbReference type="SAM" id="MobiDB-lite"/>
    </source>
</evidence>
<keyword evidence="8" id="KW-0677">Repeat</keyword>
<evidence type="ECO:0000313" key="18">
    <source>
        <dbReference type="EMBL" id="URD95476.1"/>
    </source>
</evidence>
<gene>
    <name evidence="18" type="ORF">MUK42_31176</name>
</gene>
<feature type="domain" description="C3H1-type" evidence="17">
    <location>
        <begin position="272"/>
        <end position="299"/>
    </location>
</feature>
<feature type="binding site" evidence="14">
    <location>
        <position position="19"/>
    </location>
    <ligand>
        <name>Fe cation</name>
        <dbReference type="ChEBI" id="CHEBI:24875"/>
        <label>1</label>
    </ligand>
</feature>
<dbReference type="InterPro" id="IPR007828">
    <property type="entry name" value="Inositol_oxygenase"/>
</dbReference>
<evidence type="ECO:0000256" key="6">
    <source>
        <dbReference type="ARBA" id="ARBA00022644"/>
    </source>
</evidence>
<feature type="compositionally biased region" description="Low complexity" evidence="16">
    <location>
        <begin position="367"/>
        <end position="377"/>
    </location>
</feature>
<name>A0A9E7JX25_9LILI</name>
<dbReference type="PANTHER" id="PTHR14493:SF44">
    <property type="entry name" value="ZINC FINGER CCCH DOMAIN-CONTAINING PROTEIN 10"/>
    <property type="match status" value="1"/>
</dbReference>
<dbReference type="Pfam" id="PF00642">
    <property type="entry name" value="zf-CCCH"/>
    <property type="match status" value="1"/>
</dbReference>
<comment type="similarity">
    <text evidence="3">Belongs to the myo-inositol oxygenase family.</text>
</comment>
<keyword evidence="11" id="KW-0560">Oxidoreductase</keyword>
<evidence type="ECO:0000259" key="17">
    <source>
        <dbReference type="PROSITE" id="PS50103"/>
    </source>
</evidence>
<organism evidence="18 19">
    <name type="scientific">Musa troglodytarum</name>
    <name type="common">fe'i banana</name>
    <dbReference type="NCBI Taxonomy" id="320322"/>
    <lineage>
        <taxon>Eukaryota</taxon>
        <taxon>Viridiplantae</taxon>
        <taxon>Streptophyta</taxon>
        <taxon>Embryophyta</taxon>
        <taxon>Tracheophyta</taxon>
        <taxon>Spermatophyta</taxon>
        <taxon>Magnoliopsida</taxon>
        <taxon>Liliopsida</taxon>
        <taxon>Zingiberales</taxon>
        <taxon>Musaceae</taxon>
        <taxon>Musa</taxon>
    </lineage>
</organism>
<evidence type="ECO:0000256" key="1">
    <source>
        <dbReference type="ARBA" id="ARBA00004496"/>
    </source>
</evidence>
<evidence type="ECO:0000256" key="15">
    <source>
        <dbReference type="PROSITE-ProRule" id="PRU00723"/>
    </source>
</evidence>
<reference evidence="18" key="1">
    <citation type="submission" date="2022-05" db="EMBL/GenBank/DDBJ databases">
        <title>The Musa troglodytarum L. genome provides insights into the mechanism of non-climacteric behaviour and enrichment of carotenoids.</title>
        <authorList>
            <person name="Wang J."/>
        </authorList>
    </citation>
    <scope>NUCLEOTIDE SEQUENCE</scope>
    <source>
        <tissue evidence="18">Leaf</tissue>
    </source>
</reference>
<dbReference type="GO" id="GO:0003677">
    <property type="term" value="F:DNA binding"/>
    <property type="evidence" value="ECO:0007669"/>
    <property type="project" value="UniProtKB-KW"/>
</dbReference>
<keyword evidence="7 14" id="KW-0479">Metal-binding</keyword>
<dbReference type="InterPro" id="IPR000571">
    <property type="entry name" value="Znf_CCCH"/>
</dbReference>
<dbReference type="InterPro" id="IPR057444">
    <property type="entry name" value="Znf-CCCH_AtC3H23-like"/>
</dbReference>
<evidence type="ECO:0000256" key="8">
    <source>
        <dbReference type="ARBA" id="ARBA00022737"/>
    </source>
</evidence>
<evidence type="ECO:0000256" key="5">
    <source>
        <dbReference type="ARBA" id="ARBA00022490"/>
    </source>
</evidence>
<evidence type="ECO:0000256" key="9">
    <source>
        <dbReference type="ARBA" id="ARBA00022771"/>
    </source>
</evidence>
<dbReference type="SUPFAM" id="SSF109604">
    <property type="entry name" value="HD-domain/PDEase-like"/>
    <property type="match status" value="1"/>
</dbReference>
<dbReference type="Pfam" id="PF25512">
    <property type="entry name" value="zf-CCCH_AtC3H23"/>
    <property type="match status" value="1"/>
</dbReference>
<evidence type="ECO:0000256" key="14">
    <source>
        <dbReference type="PIRSR" id="PIRSR607828-2"/>
    </source>
</evidence>
<evidence type="ECO:0000313" key="19">
    <source>
        <dbReference type="Proteomes" id="UP001055439"/>
    </source>
</evidence>
<evidence type="ECO:0000256" key="2">
    <source>
        <dbReference type="ARBA" id="ARBA00005167"/>
    </source>
</evidence>
<keyword evidence="12 14" id="KW-0408">Iron</keyword>
<dbReference type="Gene3D" id="3.30.1370.210">
    <property type="match status" value="1"/>
</dbReference>
<dbReference type="InterPro" id="IPR045234">
    <property type="entry name" value="Unkempt-like"/>
</dbReference>
<evidence type="ECO:0000256" key="13">
    <source>
        <dbReference type="ARBA" id="ARBA00023125"/>
    </source>
</evidence>
<feature type="compositionally biased region" description="Basic and acidic residues" evidence="16">
    <location>
        <begin position="422"/>
        <end position="432"/>
    </location>
</feature>
<protein>
    <recommendedName>
        <fullName evidence="4">inositol oxygenase</fullName>
        <ecNumber evidence="4">1.13.99.1</ecNumber>
    </recommendedName>
</protein>